<dbReference type="RefSeq" id="WP_271712470.1">
    <property type="nucleotide sequence ID" value="NZ_AP024169.1"/>
</dbReference>
<dbReference type="InterPro" id="IPR018551">
    <property type="entry name" value="DUF2007"/>
</dbReference>
<keyword evidence="2" id="KW-0472">Membrane</keyword>
<evidence type="ECO:0000313" key="5">
    <source>
        <dbReference type="Proteomes" id="UP000595897"/>
    </source>
</evidence>
<dbReference type="Proteomes" id="UP000595897">
    <property type="component" value="Chromosome"/>
</dbReference>
<evidence type="ECO:0000256" key="2">
    <source>
        <dbReference type="SAM" id="Phobius"/>
    </source>
</evidence>
<feature type="transmembrane region" description="Helical" evidence="2">
    <location>
        <begin position="136"/>
        <end position="155"/>
    </location>
</feature>
<sequence>MYCPKCKSEYREEFTTCPDCNEPLVKQLMEEKDIVIGAIDEVKLLSAANEVEAELIMNLLKSNDISCFKKSKGMGGYMNVYMGYSVFGEDIYVDQTDYDRAKDILDELQLEEDNENEVNDEKEEVETLPFYRRPQIVARIILIVMVIEMIIVYIINHM</sequence>
<protein>
    <recommendedName>
        <fullName evidence="3">DUF2007 domain-containing protein</fullName>
    </recommendedName>
</protein>
<reference evidence="4 5" key="1">
    <citation type="submission" date="2020-11" db="EMBL/GenBank/DDBJ databases">
        <title>Draft genome sequencing of a Lachnospiraceae strain isolated from anoxic soil subjected to BSD treatment.</title>
        <authorList>
            <person name="Uek A."/>
            <person name="Tonouchi A."/>
        </authorList>
    </citation>
    <scope>NUCLEOTIDE SEQUENCE [LARGE SCALE GENOMIC DNA]</scope>
    <source>
        <strain evidence="4 5">TB5</strain>
    </source>
</reference>
<proteinExistence type="predicted"/>
<feature type="domain" description="DUF2007" evidence="3">
    <location>
        <begin position="43"/>
        <end position="109"/>
    </location>
</feature>
<keyword evidence="2" id="KW-1133">Transmembrane helix</keyword>
<keyword evidence="5" id="KW-1185">Reference proteome</keyword>
<evidence type="ECO:0000256" key="1">
    <source>
        <dbReference type="SAM" id="Coils"/>
    </source>
</evidence>
<dbReference type="SUPFAM" id="SSF54913">
    <property type="entry name" value="GlnB-like"/>
    <property type="match status" value="1"/>
</dbReference>
<dbReference type="KEGG" id="ahb:bsdtb5_26380"/>
<evidence type="ECO:0000259" key="3">
    <source>
        <dbReference type="Pfam" id="PF09413"/>
    </source>
</evidence>
<evidence type="ECO:0000313" key="4">
    <source>
        <dbReference type="EMBL" id="BCN31343.1"/>
    </source>
</evidence>
<gene>
    <name evidence="4" type="ORF">bsdtb5_26380</name>
</gene>
<dbReference type="Gene3D" id="3.30.70.790">
    <property type="entry name" value="UreE, C-terminal domain"/>
    <property type="match status" value="1"/>
</dbReference>
<keyword evidence="2" id="KW-0812">Transmembrane</keyword>
<dbReference type="InterPro" id="IPR011322">
    <property type="entry name" value="N-reg_PII-like_a/b"/>
</dbReference>
<name>A0A7R7IEQ1_9FIRM</name>
<feature type="coiled-coil region" evidence="1">
    <location>
        <begin position="98"/>
        <end position="128"/>
    </location>
</feature>
<accession>A0A7R7IEQ1</accession>
<dbReference type="EMBL" id="AP024169">
    <property type="protein sequence ID" value="BCN31343.1"/>
    <property type="molecule type" value="Genomic_DNA"/>
</dbReference>
<organism evidence="4 5">
    <name type="scientific">Anaeromicropila herbilytica</name>
    <dbReference type="NCBI Taxonomy" id="2785025"/>
    <lineage>
        <taxon>Bacteria</taxon>
        <taxon>Bacillati</taxon>
        <taxon>Bacillota</taxon>
        <taxon>Clostridia</taxon>
        <taxon>Lachnospirales</taxon>
        <taxon>Lachnospiraceae</taxon>
        <taxon>Anaeromicropila</taxon>
    </lineage>
</organism>
<dbReference type="AlphaFoldDB" id="A0A7R7IEQ1"/>
<keyword evidence="1" id="KW-0175">Coiled coil</keyword>
<dbReference type="Pfam" id="PF09413">
    <property type="entry name" value="DUF2007"/>
    <property type="match status" value="1"/>
</dbReference>